<proteinExistence type="predicted"/>
<accession>A0A642VBY2</accession>
<sequence>MSTSGQPTQQSPGSSLSEDRRVSGGVSGAGMDSPVVQEETPTTMNSPTPDAGPTVASSSHLLDDPRLNETMLSDAGPTALLARLKQSIVSTREFATFVKKKAQFESEHQMGMKKLARHTCESIRKPDGRQGTFVRQFEQMVKMNDRMADVGNTYVAALHVMHDELSELAKSIEKSRKNVKETCLRNEKNVSEAESMAEKAKAKYDSLCEDFERMRTGDPKSKFGFKQSKTPQHEEELHRKVTAAEQEYRQRVDQAQKARNELIHKLRPVSVKELKELTLECDSAISLQLQKYANLTETLALNSGFIVAPLKPAGGSLAGPQSMKELAAQVDNERDFYDSVMRQSSAKEINRTQVQFKQHPSLASAYPSTISSATPPKPSPAPAPAPAPPQPNKALPPTAAAATAADSAASTPQPGAGSPPPPQTSTSPPPMLDPVRTSTTDLSPADTRNSTSEMYPPGTASSMPSYGTVLEDLLDYEEGTVPRVVYQCIRAIDNFGLEVEGIYRTNGNQNQVQEIKRMFDADSANVDLLHPSANVNDIHAVASALKQYFHELPDPLLTAEYHDEFVRAAQIDNDVQRRDAIHATINKLPDPNYTTLRYLVFHLYRVQEREAINRMSIVNLGIVWGPALSAVDYNNVGEMALLGRIVETILFNAYVIFDAE</sequence>
<gene>
    <name evidence="7" type="ORF">TRICI_000804</name>
</gene>
<evidence type="ECO:0008006" key="9">
    <source>
        <dbReference type="Google" id="ProtNLM"/>
    </source>
</evidence>
<evidence type="ECO:0000256" key="4">
    <source>
        <dbReference type="SAM" id="MobiDB-lite"/>
    </source>
</evidence>
<feature type="domain" description="F-BAR" evidence="6">
    <location>
        <begin position="61"/>
        <end position="335"/>
    </location>
</feature>
<feature type="compositionally biased region" description="Polar residues" evidence="4">
    <location>
        <begin position="436"/>
        <end position="463"/>
    </location>
</feature>
<dbReference type="Proteomes" id="UP000761534">
    <property type="component" value="Unassembled WGS sequence"/>
</dbReference>
<dbReference type="SMART" id="SM00324">
    <property type="entry name" value="RhoGAP"/>
    <property type="match status" value="1"/>
</dbReference>
<evidence type="ECO:0000259" key="6">
    <source>
        <dbReference type="PROSITE" id="PS51741"/>
    </source>
</evidence>
<dbReference type="Pfam" id="PF00611">
    <property type="entry name" value="FCH"/>
    <property type="match status" value="1"/>
</dbReference>
<dbReference type="SUPFAM" id="SSF103657">
    <property type="entry name" value="BAR/IMD domain-like"/>
    <property type="match status" value="1"/>
</dbReference>
<feature type="compositionally biased region" description="Polar residues" evidence="4">
    <location>
        <begin position="349"/>
        <end position="358"/>
    </location>
</feature>
<dbReference type="OrthoDB" id="437889at2759"/>
<dbReference type="InterPro" id="IPR050729">
    <property type="entry name" value="Rho-GAP"/>
</dbReference>
<protein>
    <recommendedName>
        <fullName evidence="9">Rho-GAP domain-containing protein</fullName>
    </recommendedName>
</protein>
<dbReference type="PROSITE" id="PS51741">
    <property type="entry name" value="F_BAR"/>
    <property type="match status" value="1"/>
</dbReference>
<comment type="caution">
    <text evidence="7">The sequence shown here is derived from an EMBL/GenBank/DDBJ whole genome shotgun (WGS) entry which is preliminary data.</text>
</comment>
<dbReference type="SUPFAM" id="SSF48350">
    <property type="entry name" value="GTPase activation domain, GAP"/>
    <property type="match status" value="1"/>
</dbReference>
<dbReference type="SMART" id="SM00055">
    <property type="entry name" value="FCH"/>
    <property type="match status" value="1"/>
</dbReference>
<keyword evidence="2 3" id="KW-0175">Coiled coil</keyword>
<feature type="coiled-coil region" evidence="3">
    <location>
        <begin position="162"/>
        <end position="210"/>
    </location>
</feature>
<dbReference type="FunFam" id="1.20.1270.60:FF:000063">
    <property type="entry name" value="Rho GTPase activator"/>
    <property type="match status" value="1"/>
</dbReference>
<keyword evidence="8" id="KW-1185">Reference proteome</keyword>
<name>A0A642VBY2_9ASCO</name>
<dbReference type="AlphaFoldDB" id="A0A642VBY2"/>
<evidence type="ECO:0000313" key="7">
    <source>
        <dbReference type="EMBL" id="KAA8917056.1"/>
    </source>
</evidence>
<dbReference type="VEuPathDB" id="FungiDB:TRICI_000804"/>
<dbReference type="InterPro" id="IPR001060">
    <property type="entry name" value="FCH_dom"/>
</dbReference>
<feature type="compositionally biased region" description="Pro residues" evidence="4">
    <location>
        <begin position="375"/>
        <end position="391"/>
    </location>
</feature>
<evidence type="ECO:0000256" key="3">
    <source>
        <dbReference type="SAM" id="Coils"/>
    </source>
</evidence>
<keyword evidence="1" id="KW-0343">GTPase activation</keyword>
<feature type="domain" description="Rho-GAP" evidence="5">
    <location>
        <begin position="468"/>
        <end position="657"/>
    </location>
</feature>
<dbReference type="Gene3D" id="1.10.555.10">
    <property type="entry name" value="Rho GTPase activation protein"/>
    <property type="match status" value="1"/>
</dbReference>
<dbReference type="Pfam" id="PF00620">
    <property type="entry name" value="RhoGAP"/>
    <property type="match status" value="1"/>
</dbReference>
<feature type="compositionally biased region" description="Pro residues" evidence="4">
    <location>
        <begin position="417"/>
        <end position="432"/>
    </location>
</feature>
<evidence type="ECO:0000256" key="2">
    <source>
        <dbReference type="PROSITE-ProRule" id="PRU01077"/>
    </source>
</evidence>
<organism evidence="7 8">
    <name type="scientific">Trichomonascus ciferrii</name>
    <dbReference type="NCBI Taxonomy" id="44093"/>
    <lineage>
        <taxon>Eukaryota</taxon>
        <taxon>Fungi</taxon>
        <taxon>Dikarya</taxon>
        <taxon>Ascomycota</taxon>
        <taxon>Saccharomycotina</taxon>
        <taxon>Dipodascomycetes</taxon>
        <taxon>Dipodascales</taxon>
        <taxon>Trichomonascaceae</taxon>
        <taxon>Trichomonascus</taxon>
        <taxon>Trichomonascus ciferrii complex</taxon>
    </lineage>
</organism>
<dbReference type="PROSITE" id="PS50238">
    <property type="entry name" value="RHOGAP"/>
    <property type="match status" value="1"/>
</dbReference>
<dbReference type="GO" id="GO:0007165">
    <property type="term" value="P:signal transduction"/>
    <property type="evidence" value="ECO:0007669"/>
    <property type="project" value="InterPro"/>
</dbReference>
<dbReference type="InterPro" id="IPR027267">
    <property type="entry name" value="AH/BAR_dom_sf"/>
</dbReference>
<evidence type="ECO:0000256" key="1">
    <source>
        <dbReference type="ARBA" id="ARBA00022468"/>
    </source>
</evidence>
<reference evidence="7" key="1">
    <citation type="journal article" date="2019" name="G3 (Bethesda)">
        <title>Genome Assemblies of Two Rare Opportunistic Yeast Pathogens: Diutina rugosa (syn. Candida rugosa) and Trichomonascus ciferrii (syn. Candida ciferrii).</title>
        <authorList>
            <person name="Mixao V."/>
            <person name="Saus E."/>
            <person name="Hansen A.P."/>
            <person name="Lass-Florl C."/>
            <person name="Gabaldon T."/>
        </authorList>
    </citation>
    <scope>NUCLEOTIDE SEQUENCE</scope>
    <source>
        <strain evidence="7">CBS 4856</strain>
    </source>
</reference>
<dbReference type="GO" id="GO:0005933">
    <property type="term" value="C:cellular bud"/>
    <property type="evidence" value="ECO:0007669"/>
    <property type="project" value="UniProtKB-ARBA"/>
</dbReference>
<dbReference type="InterPro" id="IPR000198">
    <property type="entry name" value="RhoGAP_dom"/>
</dbReference>
<dbReference type="CDD" id="cd07652">
    <property type="entry name" value="F-BAR_Rgd1"/>
    <property type="match status" value="1"/>
</dbReference>
<feature type="compositionally biased region" description="Polar residues" evidence="4">
    <location>
        <begin position="39"/>
        <end position="48"/>
    </location>
</feature>
<dbReference type="InterPro" id="IPR031160">
    <property type="entry name" value="F_BAR_dom"/>
</dbReference>
<feature type="region of interest" description="Disordered" evidence="4">
    <location>
        <begin position="349"/>
        <end position="463"/>
    </location>
</feature>
<dbReference type="Gene3D" id="1.20.1270.60">
    <property type="entry name" value="Arfaptin homology (AH) domain/BAR domain"/>
    <property type="match status" value="1"/>
</dbReference>
<dbReference type="PANTHER" id="PTHR23176">
    <property type="entry name" value="RHO/RAC/CDC GTPASE-ACTIVATING PROTEIN"/>
    <property type="match status" value="1"/>
</dbReference>
<evidence type="ECO:0000259" key="5">
    <source>
        <dbReference type="PROSITE" id="PS50238"/>
    </source>
</evidence>
<feature type="region of interest" description="Disordered" evidence="4">
    <location>
        <begin position="1"/>
        <end position="63"/>
    </location>
</feature>
<evidence type="ECO:0000313" key="8">
    <source>
        <dbReference type="Proteomes" id="UP000761534"/>
    </source>
</evidence>
<feature type="compositionally biased region" description="Low complexity" evidence="4">
    <location>
        <begin position="1"/>
        <end position="15"/>
    </location>
</feature>
<dbReference type="PANTHER" id="PTHR23176:SF128">
    <property type="entry name" value="RHO GTPASE-ACTIVATING PROTEIN RGD1"/>
    <property type="match status" value="1"/>
</dbReference>
<dbReference type="GO" id="GO:0005096">
    <property type="term" value="F:GTPase activator activity"/>
    <property type="evidence" value="ECO:0007669"/>
    <property type="project" value="UniProtKB-KW"/>
</dbReference>
<feature type="compositionally biased region" description="Low complexity" evidence="4">
    <location>
        <begin position="392"/>
        <end position="416"/>
    </location>
</feature>
<dbReference type="InterPro" id="IPR008936">
    <property type="entry name" value="Rho_GTPase_activation_prot"/>
</dbReference>
<dbReference type="GO" id="GO:0005938">
    <property type="term" value="C:cell cortex"/>
    <property type="evidence" value="ECO:0007669"/>
    <property type="project" value="UniProtKB-ARBA"/>
</dbReference>
<dbReference type="EMBL" id="SWFS01000068">
    <property type="protein sequence ID" value="KAA8917056.1"/>
    <property type="molecule type" value="Genomic_DNA"/>
</dbReference>